<sequence>MKKLLHLLLLGVVMPVQVLAQSAAKPAVATAGPDQTRPVQVVEASCGQCQLGLPGKSCDLAVRLNGQAYFVDGTHIDSHGDAHAKDGFCQKIRQAQVQGAVVNERFVATYFRLLPEVAKPQ</sequence>
<gene>
    <name evidence="2" type="ORF">SAMN04488069_107255</name>
</gene>
<proteinExistence type="predicted"/>
<dbReference type="InterPro" id="IPR045950">
    <property type="entry name" value="DUF6370"/>
</dbReference>
<organism evidence="2 3">
    <name type="scientific">Hymenobacter psychrophilus</name>
    <dbReference type="NCBI Taxonomy" id="651662"/>
    <lineage>
        <taxon>Bacteria</taxon>
        <taxon>Pseudomonadati</taxon>
        <taxon>Bacteroidota</taxon>
        <taxon>Cytophagia</taxon>
        <taxon>Cytophagales</taxon>
        <taxon>Hymenobacteraceae</taxon>
        <taxon>Hymenobacter</taxon>
    </lineage>
</organism>
<name>A0A1H3J317_9BACT</name>
<evidence type="ECO:0000313" key="3">
    <source>
        <dbReference type="Proteomes" id="UP000199249"/>
    </source>
</evidence>
<dbReference type="AlphaFoldDB" id="A0A1H3J317"/>
<accession>A0A1H3J317</accession>
<dbReference type="STRING" id="651662.SAMN04488069_107255"/>
<keyword evidence="3" id="KW-1185">Reference proteome</keyword>
<keyword evidence="1" id="KW-0732">Signal</keyword>
<dbReference type="Proteomes" id="UP000199249">
    <property type="component" value="Unassembled WGS sequence"/>
</dbReference>
<dbReference type="RefSeq" id="WP_217633867.1">
    <property type="nucleotide sequence ID" value="NZ_FNOV01000007.1"/>
</dbReference>
<evidence type="ECO:0000256" key="1">
    <source>
        <dbReference type="SAM" id="SignalP"/>
    </source>
</evidence>
<evidence type="ECO:0000313" key="2">
    <source>
        <dbReference type="EMBL" id="SDY33995.1"/>
    </source>
</evidence>
<dbReference type="Pfam" id="PF19897">
    <property type="entry name" value="DUF6370"/>
    <property type="match status" value="1"/>
</dbReference>
<feature type="signal peptide" evidence="1">
    <location>
        <begin position="1"/>
        <end position="20"/>
    </location>
</feature>
<reference evidence="3" key="1">
    <citation type="submission" date="2016-10" db="EMBL/GenBank/DDBJ databases">
        <authorList>
            <person name="Varghese N."/>
            <person name="Submissions S."/>
        </authorList>
    </citation>
    <scope>NUCLEOTIDE SEQUENCE [LARGE SCALE GENOMIC DNA]</scope>
    <source>
        <strain evidence="3">CGMCC 1.8975</strain>
    </source>
</reference>
<feature type="chain" id="PRO_5011673597" description="Glutaminyl-tRNA synthetase" evidence="1">
    <location>
        <begin position="21"/>
        <end position="121"/>
    </location>
</feature>
<protein>
    <recommendedName>
        <fullName evidence="4">Glutaminyl-tRNA synthetase</fullName>
    </recommendedName>
</protein>
<dbReference type="EMBL" id="FNOV01000007">
    <property type="protein sequence ID" value="SDY33995.1"/>
    <property type="molecule type" value="Genomic_DNA"/>
</dbReference>
<evidence type="ECO:0008006" key="4">
    <source>
        <dbReference type="Google" id="ProtNLM"/>
    </source>
</evidence>